<gene>
    <name evidence="7" type="ORF">OLC1_LOCUS19273</name>
</gene>
<dbReference type="SUPFAM" id="SSF101941">
    <property type="entry name" value="NAC domain"/>
    <property type="match status" value="1"/>
</dbReference>
<dbReference type="PROSITE" id="PS51005">
    <property type="entry name" value="NAC"/>
    <property type="match status" value="1"/>
</dbReference>
<evidence type="ECO:0000256" key="3">
    <source>
        <dbReference type="ARBA" id="ARBA00023125"/>
    </source>
</evidence>
<evidence type="ECO:0000313" key="7">
    <source>
        <dbReference type="EMBL" id="CAI9111999.1"/>
    </source>
</evidence>
<dbReference type="Pfam" id="PF02365">
    <property type="entry name" value="NAM"/>
    <property type="match status" value="1"/>
</dbReference>
<evidence type="ECO:0000256" key="4">
    <source>
        <dbReference type="ARBA" id="ARBA00023163"/>
    </source>
</evidence>
<sequence length="247" mass="27870">MSTVGCRFLPTEEELVSYYLKKMILGQQFMKEEEELFVVKDLYGDEATPWKLLSDDLPWQKVVNSWNKVVVSQEILYVFSVLSNAGKKTGKNCKKKIRKAGCGTWCSNSTKPIMDSSGRKIGESRQFTFESPEQTVGHWIMTEYSIDAAAFGLPEVGEINYSDYVLCRIKRDDSISSKGGIIDKWKRRNDDMLADGEGLTFRKKMKSLSSCEDLSVVTCCDDNGAINVYNEKGAWISGDNGLPFLKK</sequence>
<dbReference type="GO" id="GO:0006355">
    <property type="term" value="P:regulation of DNA-templated transcription"/>
    <property type="evidence" value="ECO:0007669"/>
    <property type="project" value="InterPro"/>
</dbReference>
<dbReference type="PANTHER" id="PTHR31989">
    <property type="entry name" value="NAC DOMAIN-CONTAINING PROTEIN 82-RELATED"/>
    <property type="match status" value="1"/>
</dbReference>
<evidence type="ECO:0000256" key="2">
    <source>
        <dbReference type="ARBA" id="ARBA00023015"/>
    </source>
</evidence>
<protein>
    <submittedName>
        <fullName evidence="7">OLC1v1012356C1</fullName>
    </submittedName>
</protein>
<dbReference type="GO" id="GO:0003677">
    <property type="term" value="F:DNA binding"/>
    <property type="evidence" value="ECO:0007669"/>
    <property type="project" value="UniProtKB-KW"/>
</dbReference>
<evidence type="ECO:0000256" key="5">
    <source>
        <dbReference type="ARBA" id="ARBA00023242"/>
    </source>
</evidence>
<keyword evidence="8" id="KW-1185">Reference proteome</keyword>
<comment type="subcellular location">
    <subcellularLocation>
        <location evidence="1">Nucleus</location>
    </subcellularLocation>
</comment>
<dbReference type="InterPro" id="IPR036093">
    <property type="entry name" value="NAC_dom_sf"/>
</dbReference>
<evidence type="ECO:0000313" key="8">
    <source>
        <dbReference type="Proteomes" id="UP001161247"/>
    </source>
</evidence>
<dbReference type="Proteomes" id="UP001161247">
    <property type="component" value="Chromosome 7"/>
</dbReference>
<dbReference type="Gene3D" id="2.170.150.80">
    <property type="entry name" value="NAC domain"/>
    <property type="match status" value="1"/>
</dbReference>
<dbReference type="AlphaFoldDB" id="A0AAV1DVW2"/>
<organism evidence="7 8">
    <name type="scientific">Oldenlandia corymbosa var. corymbosa</name>
    <dbReference type="NCBI Taxonomy" id="529605"/>
    <lineage>
        <taxon>Eukaryota</taxon>
        <taxon>Viridiplantae</taxon>
        <taxon>Streptophyta</taxon>
        <taxon>Embryophyta</taxon>
        <taxon>Tracheophyta</taxon>
        <taxon>Spermatophyta</taxon>
        <taxon>Magnoliopsida</taxon>
        <taxon>eudicotyledons</taxon>
        <taxon>Gunneridae</taxon>
        <taxon>Pentapetalae</taxon>
        <taxon>asterids</taxon>
        <taxon>lamiids</taxon>
        <taxon>Gentianales</taxon>
        <taxon>Rubiaceae</taxon>
        <taxon>Rubioideae</taxon>
        <taxon>Spermacoceae</taxon>
        <taxon>Hedyotis-Oldenlandia complex</taxon>
        <taxon>Oldenlandia</taxon>
    </lineage>
</organism>
<keyword evidence="4" id="KW-0804">Transcription</keyword>
<keyword evidence="2" id="KW-0805">Transcription regulation</keyword>
<dbReference type="InterPro" id="IPR003441">
    <property type="entry name" value="NAC-dom"/>
</dbReference>
<evidence type="ECO:0000256" key="1">
    <source>
        <dbReference type="ARBA" id="ARBA00004123"/>
    </source>
</evidence>
<keyword evidence="5" id="KW-0539">Nucleus</keyword>
<dbReference type="GO" id="GO:0005634">
    <property type="term" value="C:nucleus"/>
    <property type="evidence" value="ECO:0007669"/>
    <property type="project" value="UniProtKB-SubCell"/>
</dbReference>
<feature type="domain" description="NAC" evidence="6">
    <location>
        <begin position="2"/>
        <end position="172"/>
    </location>
</feature>
<reference evidence="7" key="1">
    <citation type="submission" date="2023-03" db="EMBL/GenBank/DDBJ databases">
        <authorList>
            <person name="Julca I."/>
        </authorList>
    </citation>
    <scope>NUCLEOTIDE SEQUENCE</scope>
</reference>
<name>A0AAV1DVW2_OLDCO</name>
<keyword evidence="3" id="KW-0238">DNA-binding</keyword>
<accession>A0AAV1DVW2</accession>
<dbReference type="EMBL" id="OX459124">
    <property type="protein sequence ID" value="CAI9111999.1"/>
    <property type="molecule type" value="Genomic_DNA"/>
</dbReference>
<evidence type="ECO:0000259" key="6">
    <source>
        <dbReference type="PROSITE" id="PS51005"/>
    </source>
</evidence>
<proteinExistence type="predicted"/>